<comment type="caution">
    <text evidence="3">The sequence shown here is derived from an EMBL/GenBank/DDBJ whole genome shotgun (WGS) entry which is preliminary data.</text>
</comment>
<feature type="compositionally biased region" description="Basic and acidic residues" evidence="2">
    <location>
        <begin position="258"/>
        <end position="270"/>
    </location>
</feature>
<sequence length="434" mass="46151">MSGSRSCKAHATQVAAVLSPRCGNTINLVTPDRESVIIGQGEIRRIFTAAPALASPQLALVRAARAGCDIFHAFESQRLQHFVKSHQQSSEQWNGFIIRITYQPEEFHVPGIHHTVDYFRMFNAFNALEVPESVAAAGFGADNPASVACMTEAATPYVAQAIASGNPQQVLDIIVPLAPGAAQQMLAVWELFYTEHGVEVLQTMLDRYTRDAAAEDAHHLRVRKAVAEREKEELRYQHDQLLTEVAQMRAARDELLRKGAQDDLRPRVHEPPPPTEDAPGGAVPTARADPPAAVPSANIGVAAAGNGASTASGAAVLGSSTAAPPPTPPHEHSVASAAATAAQQWLARPLPAPRRRKLSIVQLDISGDNIDFAVEEQLHVDASRVPLNVTAWGDCGSGSDNDLRAGAQRVALAVPAYPGVSVDEVGRALQALAA</sequence>
<dbReference type="EMBL" id="JAFCMP010000026">
    <property type="protein sequence ID" value="KAG5190878.1"/>
    <property type="molecule type" value="Genomic_DNA"/>
</dbReference>
<name>A0A835ZL11_9STRA</name>
<organism evidence="3 4">
    <name type="scientific">Tribonema minus</name>
    <dbReference type="NCBI Taxonomy" id="303371"/>
    <lineage>
        <taxon>Eukaryota</taxon>
        <taxon>Sar</taxon>
        <taxon>Stramenopiles</taxon>
        <taxon>Ochrophyta</taxon>
        <taxon>PX clade</taxon>
        <taxon>Xanthophyceae</taxon>
        <taxon>Tribonematales</taxon>
        <taxon>Tribonemataceae</taxon>
        <taxon>Tribonema</taxon>
    </lineage>
</organism>
<evidence type="ECO:0000256" key="1">
    <source>
        <dbReference type="SAM" id="Coils"/>
    </source>
</evidence>
<protein>
    <submittedName>
        <fullName evidence="3">Uncharacterized protein</fullName>
    </submittedName>
</protein>
<feature type="region of interest" description="Disordered" evidence="2">
    <location>
        <begin position="258"/>
        <end position="292"/>
    </location>
</feature>
<feature type="region of interest" description="Disordered" evidence="2">
    <location>
        <begin position="316"/>
        <end position="340"/>
    </location>
</feature>
<evidence type="ECO:0000313" key="4">
    <source>
        <dbReference type="Proteomes" id="UP000664859"/>
    </source>
</evidence>
<keyword evidence="4" id="KW-1185">Reference proteome</keyword>
<gene>
    <name evidence="3" type="ORF">JKP88DRAFT_285598</name>
</gene>
<accession>A0A835ZL11</accession>
<proteinExistence type="predicted"/>
<reference evidence="3" key="1">
    <citation type="submission" date="2021-02" db="EMBL/GenBank/DDBJ databases">
        <title>First Annotated Genome of the Yellow-green Alga Tribonema minus.</title>
        <authorList>
            <person name="Mahan K.M."/>
        </authorList>
    </citation>
    <scope>NUCLEOTIDE SEQUENCE</scope>
    <source>
        <strain evidence="3">UTEX B ZZ1240</strain>
    </source>
</reference>
<keyword evidence="1" id="KW-0175">Coiled coil</keyword>
<evidence type="ECO:0000256" key="2">
    <source>
        <dbReference type="SAM" id="MobiDB-lite"/>
    </source>
</evidence>
<dbReference type="AlphaFoldDB" id="A0A835ZL11"/>
<dbReference type="Proteomes" id="UP000664859">
    <property type="component" value="Unassembled WGS sequence"/>
</dbReference>
<feature type="coiled-coil region" evidence="1">
    <location>
        <begin position="224"/>
        <end position="258"/>
    </location>
</feature>
<evidence type="ECO:0000313" key="3">
    <source>
        <dbReference type="EMBL" id="KAG5190878.1"/>
    </source>
</evidence>